<feature type="domain" description="Glutamine amidotransferase type-2" evidence="15">
    <location>
        <begin position="25"/>
        <end position="396"/>
    </location>
</feature>
<keyword evidence="12" id="KW-0314">Glutamate biosynthesis</keyword>
<gene>
    <name evidence="16" type="ORF">H1164_10830</name>
</gene>
<keyword evidence="17" id="KW-1185">Reference proteome</keyword>
<evidence type="ECO:0000256" key="13">
    <source>
        <dbReference type="ARBA" id="ARBA00023291"/>
    </source>
</evidence>
<dbReference type="Pfam" id="PF01645">
    <property type="entry name" value="Glu_synthase"/>
    <property type="match status" value="1"/>
</dbReference>
<keyword evidence="7" id="KW-0479">Metal-binding</keyword>
<keyword evidence="13" id="KW-0003">3Fe-4S</keyword>
<keyword evidence="11" id="KW-0411">Iron-sulfur</keyword>
<dbReference type="SUPFAM" id="SSF56235">
    <property type="entry name" value="N-terminal nucleophile aminohydrolases (Ntn hydrolases)"/>
    <property type="match status" value="1"/>
</dbReference>
<proteinExistence type="inferred from homology"/>
<dbReference type="EMBL" id="JACEIP010000015">
    <property type="protein sequence ID" value="MBA4543390.1"/>
    <property type="molecule type" value="Genomic_DNA"/>
</dbReference>
<evidence type="ECO:0000259" key="15">
    <source>
        <dbReference type="PROSITE" id="PS51278"/>
    </source>
</evidence>
<dbReference type="GO" id="GO:0006537">
    <property type="term" value="P:glutamate biosynthetic process"/>
    <property type="evidence" value="ECO:0007669"/>
    <property type="project" value="UniProtKB-KW"/>
</dbReference>
<keyword evidence="8" id="KW-0315">Glutamine amidotransferase</keyword>
<dbReference type="Pfam" id="PF01493">
    <property type="entry name" value="GXGXG"/>
    <property type="match status" value="1"/>
</dbReference>
<evidence type="ECO:0000256" key="11">
    <source>
        <dbReference type="ARBA" id="ARBA00023014"/>
    </source>
</evidence>
<dbReference type="InterPro" id="IPR002489">
    <property type="entry name" value="Glu_synth_asu_C"/>
</dbReference>
<accession>A0A7W2AIL8</accession>
<dbReference type="OrthoDB" id="9758182at2"/>
<dbReference type="SUPFAM" id="SSF69336">
    <property type="entry name" value="Alpha subunit of glutamate synthase, C-terminal domain"/>
    <property type="match status" value="1"/>
</dbReference>
<evidence type="ECO:0000256" key="10">
    <source>
        <dbReference type="ARBA" id="ARBA00023004"/>
    </source>
</evidence>
<dbReference type="GO" id="GO:0015930">
    <property type="term" value="F:glutamate synthase activity"/>
    <property type="evidence" value="ECO:0007669"/>
    <property type="project" value="InterPro"/>
</dbReference>
<dbReference type="PROSITE" id="PS51278">
    <property type="entry name" value="GATASE_TYPE_2"/>
    <property type="match status" value="1"/>
</dbReference>
<dbReference type="Gene3D" id="2.160.20.60">
    <property type="entry name" value="Glutamate synthase, alpha subunit, C-terminal domain"/>
    <property type="match status" value="1"/>
</dbReference>
<dbReference type="Gene3D" id="3.60.20.10">
    <property type="entry name" value="Glutamine Phosphoribosylpyrophosphate, subunit 1, domain 1"/>
    <property type="match status" value="1"/>
</dbReference>
<evidence type="ECO:0000256" key="8">
    <source>
        <dbReference type="ARBA" id="ARBA00022962"/>
    </source>
</evidence>
<sequence>MTVPVKRRADLGRFQNLTANEHDSCGIVAVIEKDGTPKRQNMLDTIAALIKMEHRSGFINGEGDGCGILTDIPRDLWARESSRQSKLPSSIVHEPRFAVAHIFLPKLGKQTDHHKNEILRLLAQNGLQVVAQKLDQVNSTVLGKNGLLDEPHFWQLAVLAESDQNLPRRLFDLVVEIEQKFPVQVASFSNTTVVYKLMGAASLLPDYFDDLNDPEFKSVVTIGHNRYSTNTLSNFFRVQPFSLLGHNGEINTIRKLRDEAKMIGVPLDDDSSDSQDLNRLLETLIHHYGFSLFEAIEMVFPPILHELKHLPSELKDLYTYYRQTWGPFAQGPAGIVSRYGDECAFSVDALGLRPLWLVENDRVLFFSSEQGIIPAREMVSEPKPLAPGETVGVRLAPKVKVLQHHELQQIVLQRAKKRADFSGFQSYLSTPTGKGKPDTIIPPATNQAYAAFGWEREQIQLVEQMADTGVDPIRSLGHDGPLAALAKVRQNIPDYIKESVAVVTNPAIDREREMEHFSTRVIIGPRPSLSSTQTEAVRVELPSPILVEGAQAGEVCLDSATLSFEELIERFEQTGSVTRLSLSYQRKTGIKQALEQLGKDAVQAVKEGANLLLLDDNGCHQGDNLFLDPHLGISTVDQALKRETGPDGQNLRRQASIVVRSAAMRNLHDLAVAIGLGADAVSPYLMFATIAEKEEKSALKLFQAINKGLEKIISTIGIHELRGYARLFSSIGLSPEVADTLGIVNYCGSDQAGLHWRDMEKDAEERQTDFHSDKAKPARLFHLWPRIWKSIGQLAGGSIQYDEFAQKLNDLEKENPVSLRHVADLRQSGDQGINPAEVDIRVGDHDLPFVISSMSFGSQNEVAFRAYAEAADRLNMISLNGEGGEIKDMLGKYPKTRGHQIASGRFGVNVELANSANILEIKIGQGAKPGEGGHLPGKKVSAKVAAARNATPGSDLISPSNNHDIYSIEDLAQIITELKTANRQAKVIVKVPVVPNIGTIAVGIAKAGADIITLSGFDGGTGAARIHALQHVGLPAEIGIKAAHNALIEAGIRDQVELWADGGMRSALDAVKLMLLGANRIGFGTLAMLAIGCTTCRGCHLDTCHVGIATQIETPEEAEEHGLRRFVPRDFDLAVAGLMTLFTAFGEEVKRLTAQLGFKRAQDLVGRSDLLEQVREQDKLDLTELLRLSSEWTNIGVKEKTETPALVAAGASLVMSESAVSATQEYSHTFAGIHSAHRVLLSDLSGTRVRNRLDGSYHSLPKWSFSFTDGSVPGNGFAAFHADGISATVHGGAQDGVGKTAFGGKVAILKTRNRNGIYVNGSVGKSFCYGAQKGLFIVQGNADSRAGIRLSGADIIIAGDIKEPLRDELGMIGNRANIKGFAFEYMTDGRAVVLGDPGPWICSGMTGGVVYQRLQPELGLDEAAVMRRIAKAAKVAMEPLSEKGVRDLQELLGLYHTELILSEQWDEAQKVEDLLKDLDRHFIQIIPQKQQADPSISTE</sequence>
<evidence type="ECO:0000256" key="5">
    <source>
        <dbReference type="ARBA" id="ARBA00022630"/>
    </source>
</evidence>
<evidence type="ECO:0000256" key="3">
    <source>
        <dbReference type="ARBA" id="ARBA00009716"/>
    </source>
</evidence>
<dbReference type="InterPro" id="IPR017932">
    <property type="entry name" value="GATase_2_dom"/>
</dbReference>
<dbReference type="GO" id="GO:0051538">
    <property type="term" value="F:3 iron, 4 sulfur cluster binding"/>
    <property type="evidence" value="ECO:0007669"/>
    <property type="project" value="UniProtKB-KW"/>
</dbReference>
<name>A0A7W2AIL8_9BACL</name>
<evidence type="ECO:0000256" key="12">
    <source>
        <dbReference type="ARBA" id="ARBA00023164"/>
    </source>
</evidence>
<comment type="similarity">
    <text evidence="3">Belongs to the glutamate synthase family.</text>
</comment>
<dbReference type="CDD" id="cd00504">
    <property type="entry name" value="GXGXG"/>
    <property type="match status" value="1"/>
</dbReference>
<dbReference type="InterPro" id="IPR029055">
    <property type="entry name" value="Ntn_hydrolases_N"/>
</dbReference>
<evidence type="ECO:0000313" key="17">
    <source>
        <dbReference type="Proteomes" id="UP000530514"/>
    </source>
</evidence>
<reference evidence="16 17" key="1">
    <citation type="submission" date="2020-07" db="EMBL/GenBank/DDBJ databases">
        <authorList>
            <person name="Feng H."/>
        </authorList>
    </citation>
    <scope>NUCLEOTIDE SEQUENCE [LARGE SCALE GENOMIC DNA]</scope>
    <source>
        <strain evidence="17">s-11</strain>
    </source>
</reference>
<dbReference type="SUPFAM" id="SSF51395">
    <property type="entry name" value="FMN-linked oxidoreductases"/>
    <property type="match status" value="1"/>
</dbReference>
<dbReference type="GO" id="GO:0019676">
    <property type="term" value="P:ammonia assimilation cycle"/>
    <property type="evidence" value="ECO:0007669"/>
    <property type="project" value="TreeGrafter"/>
</dbReference>
<dbReference type="GO" id="GO:0046872">
    <property type="term" value="F:metal ion binding"/>
    <property type="evidence" value="ECO:0007669"/>
    <property type="project" value="UniProtKB-KW"/>
</dbReference>
<dbReference type="CDD" id="cd02808">
    <property type="entry name" value="GltS_FMN"/>
    <property type="match status" value="1"/>
</dbReference>
<dbReference type="Gene3D" id="3.20.20.70">
    <property type="entry name" value="Aldolase class I"/>
    <property type="match status" value="2"/>
</dbReference>
<evidence type="ECO:0000256" key="14">
    <source>
        <dbReference type="ARBA" id="ARBA00029440"/>
    </source>
</evidence>
<dbReference type="PANTHER" id="PTHR11938:SF133">
    <property type="entry name" value="GLUTAMATE SYNTHASE (NADH)"/>
    <property type="match status" value="1"/>
</dbReference>
<keyword evidence="9" id="KW-0560">Oxidoreductase</keyword>
<comment type="pathway">
    <text evidence="14">Amino-acid biosynthesis.</text>
</comment>
<evidence type="ECO:0000256" key="4">
    <source>
        <dbReference type="ARBA" id="ARBA00022605"/>
    </source>
</evidence>
<comment type="cofactor">
    <cofactor evidence="2">
        <name>[3Fe-4S] cluster</name>
        <dbReference type="ChEBI" id="CHEBI:21137"/>
    </cofactor>
</comment>
<comment type="caution">
    <text evidence="16">The sequence shown here is derived from an EMBL/GenBank/DDBJ whole genome shotgun (WGS) entry which is preliminary data.</text>
</comment>
<comment type="cofactor">
    <cofactor evidence="1">
        <name>FMN</name>
        <dbReference type="ChEBI" id="CHEBI:58210"/>
    </cofactor>
</comment>
<evidence type="ECO:0000256" key="2">
    <source>
        <dbReference type="ARBA" id="ARBA00001927"/>
    </source>
</evidence>
<dbReference type="InterPro" id="IPR006982">
    <property type="entry name" value="Glu_synth_centr_N"/>
</dbReference>
<evidence type="ECO:0000256" key="6">
    <source>
        <dbReference type="ARBA" id="ARBA00022643"/>
    </source>
</evidence>
<evidence type="ECO:0000256" key="9">
    <source>
        <dbReference type="ARBA" id="ARBA00023002"/>
    </source>
</evidence>
<dbReference type="PANTHER" id="PTHR11938">
    <property type="entry name" value="FAD NADPH DEHYDROGENASE/OXIDOREDUCTASE"/>
    <property type="match status" value="1"/>
</dbReference>
<dbReference type="InterPro" id="IPR050711">
    <property type="entry name" value="ET-N_metabolism_enzyme"/>
</dbReference>
<keyword evidence="6" id="KW-0288">FMN</keyword>
<evidence type="ECO:0000313" key="16">
    <source>
        <dbReference type="EMBL" id="MBA4543390.1"/>
    </source>
</evidence>
<dbReference type="Proteomes" id="UP000530514">
    <property type="component" value="Unassembled WGS sequence"/>
</dbReference>
<dbReference type="InterPro" id="IPR036485">
    <property type="entry name" value="Glu_synth_asu_C_sf"/>
</dbReference>
<dbReference type="InterPro" id="IPR013785">
    <property type="entry name" value="Aldolase_TIM"/>
</dbReference>
<keyword evidence="10" id="KW-0408">Iron</keyword>
<evidence type="ECO:0000256" key="7">
    <source>
        <dbReference type="ARBA" id="ARBA00022723"/>
    </source>
</evidence>
<organism evidence="16 17">
    <name type="scientific">Thermoactinomyces daqus</name>
    <dbReference type="NCBI Taxonomy" id="1329516"/>
    <lineage>
        <taxon>Bacteria</taxon>
        <taxon>Bacillati</taxon>
        <taxon>Bacillota</taxon>
        <taxon>Bacilli</taxon>
        <taxon>Bacillales</taxon>
        <taxon>Thermoactinomycetaceae</taxon>
        <taxon>Thermoactinomyces</taxon>
    </lineage>
</organism>
<dbReference type="InterPro" id="IPR002932">
    <property type="entry name" value="Glu_synthdom"/>
</dbReference>
<dbReference type="Pfam" id="PF00310">
    <property type="entry name" value="GATase_2"/>
    <property type="match status" value="1"/>
</dbReference>
<keyword evidence="5" id="KW-0285">Flavoprotein</keyword>
<keyword evidence="4" id="KW-0028">Amino-acid biosynthesis</keyword>
<dbReference type="RefSeq" id="WP_052154262.1">
    <property type="nucleotide sequence ID" value="NZ_JACEIP010000015.1"/>
</dbReference>
<protein>
    <submittedName>
        <fullName evidence="16">Glutamate synthase</fullName>
    </submittedName>
</protein>
<dbReference type="Pfam" id="PF04898">
    <property type="entry name" value="Glu_syn_central"/>
    <property type="match status" value="1"/>
</dbReference>
<evidence type="ECO:0000256" key="1">
    <source>
        <dbReference type="ARBA" id="ARBA00001917"/>
    </source>
</evidence>